<keyword evidence="1" id="KW-0472">Membrane</keyword>
<name>A0A9W6STJ1_9ACTN</name>
<keyword evidence="1" id="KW-1133">Transmembrane helix</keyword>
<comment type="caution">
    <text evidence="2">The sequence shown here is derived from an EMBL/GenBank/DDBJ whole genome shotgun (WGS) entry which is preliminary data.</text>
</comment>
<evidence type="ECO:0000313" key="2">
    <source>
        <dbReference type="EMBL" id="GLZ81572.1"/>
    </source>
</evidence>
<reference evidence="2" key="1">
    <citation type="submission" date="2023-03" db="EMBL/GenBank/DDBJ databases">
        <title>Actinorhabdospora filicis NBRC 111898.</title>
        <authorList>
            <person name="Ichikawa N."/>
            <person name="Sato H."/>
            <person name="Tonouchi N."/>
        </authorList>
    </citation>
    <scope>NUCLEOTIDE SEQUENCE</scope>
    <source>
        <strain evidence="2">NBRC 111898</strain>
    </source>
</reference>
<organism evidence="2 3">
    <name type="scientific">Actinorhabdospora filicis</name>
    <dbReference type="NCBI Taxonomy" id="1785913"/>
    <lineage>
        <taxon>Bacteria</taxon>
        <taxon>Bacillati</taxon>
        <taxon>Actinomycetota</taxon>
        <taxon>Actinomycetes</taxon>
        <taxon>Micromonosporales</taxon>
        <taxon>Micromonosporaceae</taxon>
        <taxon>Actinorhabdospora</taxon>
    </lineage>
</organism>
<dbReference type="Proteomes" id="UP001165079">
    <property type="component" value="Unassembled WGS sequence"/>
</dbReference>
<keyword evidence="1" id="KW-0812">Transmembrane</keyword>
<feature type="transmembrane region" description="Helical" evidence="1">
    <location>
        <begin position="48"/>
        <end position="69"/>
    </location>
</feature>
<dbReference type="RefSeq" id="WP_285667071.1">
    <property type="nucleotide sequence ID" value="NZ_BSTX01000006.1"/>
</dbReference>
<dbReference type="AlphaFoldDB" id="A0A9W6STJ1"/>
<dbReference type="EMBL" id="BSTX01000006">
    <property type="protein sequence ID" value="GLZ81572.1"/>
    <property type="molecule type" value="Genomic_DNA"/>
</dbReference>
<proteinExistence type="predicted"/>
<keyword evidence="3" id="KW-1185">Reference proteome</keyword>
<evidence type="ECO:0000256" key="1">
    <source>
        <dbReference type="SAM" id="Phobius"/>
    </source>
</evidence>
<feature type="transmembrane region" description="Helical" evidence="1">
    <location>
        <begin position="118"/>
        <end position="136"/>
    </location>
</feature>
<sequence>MRSIATRLAGLAVLFGGQWMVRLGARDAATVEWYCEHGECSTDDFAGAAPVLSLFVIIFGFVLLIPAGYKRFITPATIAFYAAGNAFGLAEGLEAGHVTPDGDSHLFPFIEVSSKTMLIIYGVMALIAFVMAAMMWRTPPPSPPEPEKPEEPAEDAKVAEVIAHLARMRESGELSREAFDIAVAKLKES</sequence>
<accession>A0A9W6STJ1</accession>
<evidence type="ECO:0000313" key="3">
    <source>
        <dbReference type="Proteomes" id="UP001165079"/>
    </source>
</evidence>
<protein>
    <submittedName>
        <fullName evidence="2">Uncharacterized protein</fullName>
    </submittedName>
</protein>
<gene>
    <name evidence="2" type="ORF">Afil01_63790</name>
</gene>